<accession>A0AA84ZD44</accession>
<dbReference type="Proteomes" id="UP000050790">
    <property type="component" value="Unassembled WGS sequence"/>
</dbReference>
<proteinExistence type="predicted"/>
<evidence type="ECO:0000256" key="1">
    <source>
        <dbReference type="SAM" id="MobiDB-lite"/>
    </source>
</evidence>
<evidence type="ECO:0000313" key="2">
    <source>
        <dbReference type="Proteomes" id="UP000050790"/>
    </source>
</evidence>
<sequence>MLLNLEHQIYLTFFILKSLCYWNMQLLESVGNLRPPRRLKSTCRPAKKLKTITCQGLPPPSIRLRLDEAIENARRNHQSNVFPSQDPSILNKTRRKSTTSITSNDVDNGNTNISESPQMSQILRPNLIKPTIIHKPGISLRGEESLENYVRGCGSQWFKQISKEESFIECQKDVHIRCPRGEALDNLHKGQNGIGVSILLDSKQNNTPIMESHNPIRSLPSNEAYTNWQRDRIKEAGLMEQILNQGWSCKSGLTKKSNEIQTFHKPSNYFNDDSDTVDHSGAQMAEILGEKLPSTLLLKDVNMKIAPRSVPQSAAANAAREGAGMAERFGLIQPKQSYLGADVDKIAEAISEATFSLDMQQCGNGPRTKFEGVEYAKRNRGTLNNSNLHSMNPELIPKQTPRIRPEAQEIYESNDGQMCKLLLTNDKLKQKLIWNPKFYPNTNDIIKRSHGGAAKDCLNPYKTKWCSKIRMTRTASMRRKQIIN</sequence>
<reference evidence="3" key="1">
    <citation type="submission" date="2023-11" db="UniProtKB">
        <authorList>
            <consortium name="WormBaseParasite"/>
        </authorList>
    </citation>
    <scope>IDENTIFICATION</scope>
</reference>
<feature type="region of interest" description="Disordered" evidence="1">
    <location>
        <begin position="80"/>
        <end position="116"/>
    </location>
</feature>
<organism evidence="2 3">
    <name type="scientific">Schistosoma margrebowiei</name>
    <dbReference type="NCBI Taxonomy" id="48269"/>
    <lineage>
        <taxon>Eukaryota</taxon>
        <taxon>Metazoa</taxon>
        <taxon>Spiralia</taxon>
        <taxon>Lophotrochozoa</taxon>
        <taxon>Platyhelminthes</taxon>
        <taxon>Trematoda</taxon>
        <taxon>Digenea</taxon>
        <taxon>Strigeidida</taxon>
        <taxon>Schistosomatoidea</taxon>
        <taxon>Schistosomatidae</taxon>
        <taxon>Schistosoma</taxon>
    </lineage>
</organism>
<protein>
    <submittedName>
        <fullName evidence="3">Uncharacterized protein</fullName>
    </submittedName>
</protein>
<feature type="compositionally biased region" description="Polar residues" evidence="1">
    <location>
        <begin position="80"/>
        <end position="91"/>
    </location>
</feature>
<feature type="compositionally biased region" description="Polar residues" evidence="1">
    <location>
        <begin position="104"/>
        <end position="116"/>
    </location>
</feature>
<dbReference type="AlphaFoldDB" id="A0AA84ZD44"/>
<evidence type="ECO:0000313" key="3">
    <source>
        <dbReference type="WBParaSite" id="SMRG1_21890.1"/>
    </source>
</evidence>
<dbReference type="WBParaSite" id="SMRG1_21890.1">
    <property type="protein sequence ID" value="SMRG1_21890.1"/>
    <property type="gene ID" value="SMRG1_21890"/>
</dbReference>
<name>A0AA84ZD44_9TREM</name>